<keyword evidence="3" id="KW-0238">DNA-binding</keyword>
<feature type="domain" description="HTH deoR-type" evidence="5">
    <location>
        <begin position="29"/>
        <end position="84"/>
    </location>
</feature>
<sequence length="282" mass="30531">MILLRRKLLYLALDQGAALWRWRSVAMKSDVRRQGIMEFLMDTGQAGVDDLALRFGVSKMTVHRDLDELEESGFLRKVRGGASIQPSSLFESDFRYRQKQATEEKQRLAAAAVAMIEPGQTVIIDDGSTAGGIARHLADLRPLTVISNNLAVIQELAGAGGINLIALGGQYSKKFHGFFGLLAEASLKSLRADVAFLSSSAIHGASAFHQDQEVVQAKRLMMAAATRKYLLVDHGKFGRTALHFLTDLSAFDAVFTGRAPEPGVRAALEAAGVSLTVMDKGS</sequence>
<dbReference type="InterPro" id="IPR011991">
    <property type="entry name" value="ArsR-like_HTH"/>
</dbReference>
<dbReference type="KEGG" id="mlo:mlr7274"/>
<dbReference type="InterPro" id="IPR001034">
    <property type="entry name" value="DeoR_HTH"/>
</dbReference>
<evidence type="ECO:0000313" key="6">
    <source>
        <dbReference type="EMBL" id="BAB53416.1"/>
    </source>
</evidence>
<dbReference type="PANTHER" id="PTHR30363:SF4">
    <property type="entry name" value="GLYCEROL-3-PHOSPHATE REGULON REPRESSOR"/>
    <property type="match status" value="1"/>
</dbReference>
<name>Q986N7_RHILO</name>
<dbReference type="InterPro" id="IPR018356">
    <property type="entry name" value="Tscrpt_reg_HTH_DeoR_CS"/>
</dbReference>
<dbReference type="GO" id="GO:0003677">
    <property type="term" value="F:DNA binding"/>
    <property type="evidence" value="ECO:0007669"/>
    <property type="project" value="UniProtKB-KW"/>
</dbReference>
<gene>
    <name evidence="6" type="ordered locus">mlr7274</name>
</gene>
<evidence type="ECO:0000256" key="3">
    <source>
        <dbReference type="ARBA" id="ARBA00023125"/>
    </source>
</evidence>
<dbReference type="SUPFAM" id="SSF100950">
    <property type="entry name" value="NagB/RpiA/CoA transferase-like"/>
    <property type="match status" value="1"/>
</dbReference>
<dbReference type="HOGENOM" id="CLU_060699_3_0_5"/>
<dbReference type="InterPro" id="IPR036390">
    <property type="entry name" value="WH_DNA-bd_sf"/>
</dbReference>
<dbReference type="Pfam" id="PF00455">
    <property type="entry name" value="DeoRC"/>
    <property type="match status" value="1"/>
</dbReference>
<dbReference type="Proteomes" id="UP000000552">
    <property type="component" value="Chromosome"/>
</dbReference>
<proteinExistence type="predicted"/>
<dbReference type="Gene3D" id="3.40.50.1360">
    <property type="match status" value="1"/>
</dbReference>
<dbReference type="eggNOG" id="COG1349">
    <property type="taxonomic scope" value="Bacteria"/>
</dbReference>
<keyword evidence="2" id="KW-0805">Transcription regulation</keyword>
<dbReference type="Gene3D" id="1.10.10.10">
    <property type="entry name" value="Winged helix-like DNA-binding domain superfamily/Winged helix DNA-binding domain"/>
    <property type="match status" value="1"/>
</dbReference>
<dbReference type="InterPro" id="IPR050313">
    <property type="entry name" value="Carb_Metab_HTH_regulators"/>
</dbReference>
<evidence type="ECO:0000256" key="2">
    <source>
        <dbReference type="ARBA" id="ARBA00023015"/>
    </source>
</evidence>
<keyword evidence="4" id="KW-0804">Transcription</keyword>
<dbReference type="GO" id="GO:0003700">
    <property type="term" value="F:DNA-binding transcription factor activity"/>
    <property type="evidence" value="ECO:0007669"/>
    <property type="project" value="InterPro"/>
</dbReference>
<evidence type="ECO:0000313" key="7">
    <source>
        <dbReference type="Proteomes" id="UP000000552"/>
    </source>
</evidence>
<evidence type="ECO:0000256" key="4">
    <source>
        <dbReference type="ARBA" id="ARBA00023163"/>
    </source>
</evidence>
<keyword evidence="1" id="KW-0678">Repressor</keyword>
<dbReference type="EMBL" id="BA000012">
    <property type="protein sequence ID" value="BAB53416.1"/>
    <property type="molecule type" value="Genomic_DNA"/>
</dbReference>
<accession>Q986N7</accession>
<evidence type="ECO:0000259" key="5">
    <source>
        <dbReference type="PROSITE" id="PS51000"/>
    </source>
</evidence>
<dbReference type="AlphaFoldDB" id="Q986N7"/>
<organism evidence="6 7">
    <name type="scientific">Mesorhizobium japonicum (strain LMG 29417 / CECT 9101 / MAFF 303099)</name>
    <name type="common">Mesorhizobium loti (strain MAFF 303099)</name>
    <dbReference type="NCBI Taxonomy" id="266835"/>
    <lineage>
        <taxon>Bacteria</taxon>
        <taxon>Pseudomonadati</taxon>
        <taxon>Pseudomonadota</taxon>
        <taxon>Alphaproteobacteria</taxon>
        <taxon>Hyphomicrobiales</taxon>
        <taxon>Phyllobacteriaceae</taxon>
        <taxon>Mesorhizobium</taxon>
    </lineage>
</organism>
<dbReference type="SMART" id="SM00420">
    <property type="entry name" value="HTH_DEOR"/>
    <property type="match status" value="1"/>
</dbReference>
<dbReference type="InterPro" id="IPR037171">
    <property type="entry name" value="NagB/RpiA_transferase-like"/>
</dbReference>
<dbReference type="InterPro" id="IPR036388">
    <property type="entry name" value="WH-like_DNA-bd_sf"/>
</dbReference>
<reference evidence="6 7" key="1">
    <citation type="journal article" date="2000" name="DNA Res.">
        <title>Complete genome structure of the nitrogen-fixing symbiotic bacterium Mesorhizobium loti.</title>
        <authorList>
            <person name="Kaneko T."/>
            <person name="Nakamura Y."/>
            <person name="Sato S."/>
            <person name="Asamizu E."/>
            <person name="Kato T."/>
            <person name="Sasamoto S."/>
            <person name="Watanabe A."/>
            <person name="Idesawa K."/>
            <person name="Ishikawa A."/>
            <person name="Kawashima K."/>
            <person name="Kimura T."/>
            <person name="Kishida Y."/>
            <person name="Kiyokawa C."/>
            <person name="Kohara M."/>
            <person name="Matsumoto M."/>
            <person name="Matsuno A."/>
            <person name="Mochizuki Y."/>
            <person name="Nakayama S."/>
            <person name="Nakazaki N."/>
            <person name="Shimpo S."/>
            <person name="Sugimoto M."/>
            <person name="Takeuchi C."/>
            <person name="Yamada M."/>
            <person name="Tabata S."/>
        </authorList>
    </citation>
    <scope>NUCLEOTIDE SEQUENCE [LARGE SCALE GENOMIC DNA]</scope>
    <source>
        <strain evidence="7">LMG 29417 / CECT 9101 / MAFF 303099</strain>
    </source>
</reference>
<dbReference type="PRINTS" id="PR00037">
    <property type="entry name" value="HTHLACR"/>
</dbReference>
<dbReference type="Pfam" id="PF08220">
    <property type="entry name" value="HTH_DeoR"/>
    <property type="match status" value="1"/>
</dbReference>
<dbReference type="SMART" id="SM01134">
    <property type="entry name" value="DeoRC"/>
    <property type="match status" value="1"/>
</dbReference>
<dbReference type="SUPFAM" id="SSF46785">
    <property type="entry name" value="Winged helix' DNA-binding domain"/>
    <property type="match status" value="1"/>
</dbReference>
<dbReference type="PROSITE" id="PS00894">
    <property type="entry name" value="HTH_DEOR_1"/>
    <property type="match status" value="1"/>
</dbReference>
<dbReference type="PROSITE" id="PS51000">
    <property type="entry name" value="HTH_DEOR_2"/>
    <property type="match status" value="1"/>
</dbReference>
<dbReference type="CDD" id="cd00090">
    <property type="entry name" value="HTH_ARSR"/>
    <property type="match status" value="1"/>
</dbReference>
<evidence type="ECO:0000256" key="1">
    <source>
        <dbReference type="ARBA" id="ARBA00022491"/>
    </source>
</evidence>
<protein>
    <submittedName>
        <fullName evidence="6">Mlr7274 protein</fullName>
    </submittedName>
</protein>
<dbReference type="PANTHER" id="PTHR30363">
    <property type="entry name" value="HTH-TYPE TRANSCRIPTIONAL REGULATOR SRLR-RELATED"/>
    <property type="match status" value="1"/>
</dbReference>
<dbReference type="InterPro" id="IPR014036">
    <property type="entry name" value="DeoR-like_C"/>
</dbReference>